<proteinExistence type="predicted"/>
<protein>
    <recommendedName>
        <fullName evidence="1">Secretion system C-terminal sorting domain-containing protein</fullName>
    </recommendedName>
</protein>
<accession>A0A3B1CE35</accession>
<feature type="domain" description="Secretion system C-terminal sorting" evidence="1">
    <location>
        <begin position="3"/>
        <end position="57"/>
    </location>
</feature>
<dbReference type="EMBL" id="UOGD01000004">
    <property type="protein sequence ID" value="VAX15057.1"/>
    <property type="molecule type" value="Genomic_DNA"/>
</dbReference>
<dbReference type="AlphaFoldDB" id="A0A3B1CE35"/>
<dbReference type="InterPro" id="IPR026444">
    <property type="entry name" value="Secre_tail"/>
</dbReference>
<dbReference type="Pfam" id="PF18962">
    <property type="entry name" value="Por_Secre_tail"/>
    <property type="match status" value="1"/>
</dbReference>
<evidence type="ECO:0000313" key="2">
    <source>
        <dbReference type="EMBL" id="VAX15057.1"/>
    </source>
</evidence>
<sequence length="60" mass="6814">FVNLTVYNSLGQEVAVLVNRQQSIGRYTVQFNANNLSSGIYFCRISAGEFKQVKKMLLVR</sequence>
<gene>
    <name evidence="2" type="ORF">MNBD_IGNAVI01-1251</name>
</gene>
<evidence type="ECO:0000259" key="1">
    <source>
        <dbReference type="Pfam" id="PF18962"/>
    </source>
</evidence>
<dbReference type="Gene3D" id="2.60.40.4070">
    <property type="match status" value="1"/>
</dbReference>
<reference evidence="2" key="1">
    <citation type="submission" date="2018-06" db="EMBL/GenBank/DDBJ databases">
        <authorList>
            <person name="Zhirakovskaya E."/>
        </authorList>
    </citation>
    <scope>NUCLEOTIDE SEQUENCE</scope>
</reference>
<feature type="non-terminal residue" evidence="2">
    <location>
        <position position="1"/>
    </location>
</feature>
<organism evidence="2">
    <name type="scientific">hydrothermal vent metagenome</name>
    <dbReference type="NCBI Taxonomy" id="652676"/>
    <lineage>
        <taxon>unclassified sequences</taxon>
        <taxon>metagenomes</taxon>
        <taxon>ecological metagenomes</taxon>
    </lineage>
</organism>
<name>A0A3B1CE35_9ZZZZ</name>
<dbReference type="NCBIfam" id="TIGR04183">
    <property type="entry name" value="Por_Secre_tail"/>
    <property type="match status" value="1"/>
</dbReference>